<dbReference type="InterPro" id="IPR009057">
    <property type="entry name" value="Homeodomain-like_sf"/>
</dbReference>
<dbReference type="Proteomes" id="UP000564496">
    <property type="component" value="Unassembled WGS sequence"/>
</dbReference>
<evidence type="ECO:0000256" key="3">
    <source>
        <dbReference type="ARBA" id="ARBA00023163"/>
    </source>
</evidence>
<protein>
    <submittedName>
        <fullName evidence="5">AraC-like DNA-binding protein</fullName>
    </submittedName>
</protein>
<evidence type="ECO:0000256" key="2">
    <source>
        <dbReference type="ARBA" id="ARBA00023125"/>
    </source>
</evidence>
<dbReference type="Pfam" id="PF14525">
    <property type="entry name" value="AraC_binding_2"/>
    <property type="match status" value="1"/>
</dbReference>
<dbReference type="SMART" id="SM00342">
    <property type="entry name" value="HTH_ARAC"/>
    <property type="match status" value="1"/>
</dbReference>
<dbReference type="InterPro" id="IPR018060">
    <property type="entry name" value="HTH_AraC"/>
</dbReference>
<dbReference type="RefSeq" id="WP_179657333.1">
    <property type="nucleotide sequence ID" value="NZ_JACBZR010000001.1"/>
</dbReference>
<proteinExistence type="predicted"/>
<sequence length="318" mass="34575">MPDSFEVDTAAVSQAERSDYWRACVCDHFVPLAVEPVAGQLRGRVAGSMLAETGLRRIRATRHRFERRSKDVRSGDPEVLQVLMVDLGQARMEQDGRTAALSPGDITLYDSSRPFRVETSGDFQFTIGLLPKRLLPLSNELLVTRTARARSSADGVGGALGALMSSLATGRASASDPTQQTALQHALVSMYVAFMSDGELSGSPPSVHLGLAKTFIAQHLGDPALSPADIANACGISLSYLHRLFASDGVTVAGYVREQRLQRAYRDLTTSPLDERIQTVSSRWGIPEPAHFSRLFKGRFEMTPGEARNAARGTRMSR</sequence>
<dbReference type="PANTHER" id="PTHR46796:SF6">
    <property type="entry name" value="ARAC SUBFAMILY"/>
    <property type="match status" value="1"/>
</dbReference>
<feature type="domain" description="HTH araC/xylS-type" evidence="4">
    <location>
        <begin position="210"/>
        <end position="310"/>
    </location>
</feature>
<evidence type="ECO:0000256" key="1">
    <source>
        <dbReference type="ARBA" id="ARBA00023015"/>
    </source>
</evidence>
<keyword evidence="3" id="KW-0804">Transcription</keyword>
<keyword evidence="1" id="KW-0805">Transcription regulation</keyword>
<name>A0A7Z0IRC9_9ACTN</name>
<accession>A0A7Z0IRC9</accession>
<evidence type="ECO:0000313" key="6">
    <source>
        <dbReference type="Proteomes" id="UP000564496"/>
    </source>
</evidence>
<keyword evidence="2 5" id="KW-0238">DNA-binding</keyword>
<dbReference type="Pfam" id="PF12833">
    <property type="entry name" value="HTH_18"/>
    <property type="match status" value="1"/>
</dbReference>
<reference evidence="5 6" key="1">
    <citation type="submission" date="2020-07" db="EMBL/GenBank/DDBJ databases">
        <title>Sequencing the genomes of 1000 actinobacteria strains.</title>
        <authorList>
            <person name="Klenk H.-P."/>
        </authorList>
    </citation>
    <scope>NUCLEOTIDE SEQUENCE [LARGE SCALE GENOMIC DNA]</scope>
    <source>
        <strain evidence="5 6">DSM 26487</strain>
    </source>
</reference>
<dbReference type="PROSITE" id="PS01124">
    <property type="entry name" value="HTH_ARAC_FAMILY_2"/>
    <property type="match status" value="1"/>
</dbReference>
<dbReference type="AlphaFoldDB" id="A0A7Z0IRC9"/>
<dbReference type="GO" id="GO:0043565">
    <property type="term" value="F:sequence-specific DNA binding"/>
    <property type="evidence" value="ECO:0007669"/>
    <property type="project" value="InterPro"/>
</dbReference>
<dbReference type="PANTHER" id="PTHR46796">
    <property type="entry name" value="HTH-TYPE TRANSCRIPTIONAL ACTIVATOR RHAS-RELATED"/>
    <property type="match status" value="1"/>
</dbReference>
<dbReference type="GO" id="GO:0003700">
    <property type="term" value="F:DNA-binding transcription factor activity"/>
    <property type="evidence" value="ECO:0007669"/>
    <property type="project" value="InterPro"/>
</dbReference>
<evidence type="ECO:0000259" key="4">
    <source>
        <dbReference type="PROSITE" id="PS01124"/>
    </source>
</evidence>
<organism evidence="5 6">
    <name type="scientific">Nocardioides panzhihuensis</name>
    <dbReference type="NCBI Taxonomy" id="860243"/>
    <lineage>
        <taxon>Bacteria</taxon>
        <taxon>Bacillati</taxon>
        <taxon>Actinomycetota</taxon>
        <taxon>Actinomycetes</taxon>
        <taxon>Propionibacteriales</taxon>
        <taxon>Nocardioidaceae</taxon>
        <taxon>Nocardioides</taxon>
    </lineage>
</organism>
<dbReference type="Gene3D" id="1.10.10.60">
    <property type="entry name" value="Homeodomain-like"/>
    <property type="match status" value="1"/>
</dbReference>
<dbReference type="InterPro" id="IPR050204">
    <property type="entry name" value="AraC_XylS_family_regulators"/>
</dbReference>
<dbReference type="EMBL" id="JACBZR010000001">
    <property type="protein sequence ID" value="NYI76716.1"/>
    <property type="molecule type" value="Genomic_DNA"/>
</dbReference>
<keyword evidence="6" id="KW-1185">Reference proteome</keyword>
<comment type="caution">
    <text evidence="5">The sequence shown here is derived from an EMBL/GenBank/DDBJ whole genome shotgun (WGS) entry which is preliminary data.</text>
</comment>
<gene>
    <name evidence="5" type="ORF">BJ988_001364</name>
</gene>
<dbReference type="SUPFAM" id="SSF46689">
    <property type="entry name" value="Homeodomain-like"/>
    <property type="match status" value="1"/>
</dbReference>
<dbReference type="InterPro" id="IPR035418">
    <property type="entry name" value="AraC-bd_2"/>
</dbReference>
<evidence type="ECO:0000313" key="5">
    <source>
        <dbReference type="EMBL" id="NYI76716.1"/>
    </source>
</evidence>